<keyword evidence="2 5" id="KW-0812">Transmembrane</keyword>
<feature type="transmembrane region" description="Helical" evidence="5">
    <location>
        <begin position="21"/>
        <end position="41"/>
    </location>
</feature>
<dbReference type="AlphaFoldDB" id="A0A1Y2FYH0"/>
<evidence type="ECO:0000256" key="5">
    <source>
        <dbReference type="RuleBase" id="RU367022"/>
    </source>
</evidence>
<keyword evidence="5" id="KW-0187">Copper transport</keyword>
<keyword evidence="5" id="KW-0186">Copper</keyword>
<evidence type="ECO:0000256" key="4">
    <source>
        <dbReference type="ARBA" id="ARBA00023136"/>
    </source>
</evidence>
<evidence type="ECO:0000256" key="1">
    <source>
        <dbReference type="ARBA" id="ARBA00004141"/>
    </source>
</evidence>
<evidence type="ECO:0000256" key="3">
    <source>
        <dbReference type="ARBA" id="ARBA00022989"/>
    </source>
</evidence>
<feature type="transmembrane region" description="Helical" evidence="5">
    <location>
        <begin position="47"/>
        <end position="65"/>
    </location>
</feature>
<dbReference type="EMBL" id="MCGR01000007">
    <property type="protein sequence ID" value="ORY89090.1"/>
    <property type="molecule type" value="Genomic_DNA"/>
</dbReference>
<evidence type="ECO:0000313" key="7">
    <source>
        <dbReference type="Proteomes" id="UP000193467"/>
    </source>
</evidence>
<dbReference type="Proteomes" id="UP000193467">
    <property type="component" value="Unassembled WGS sequence"/>
</dbReference>
<sequence>MAHVHENMDMSSMDMGTTNSTTSMMMMTSFTTALGASNLWFTSWTPTSAGATAGASIGLFFLAIFSRLLSAVRSSAEQSWAETLALRRQAIRLDLIEDKSFAKASSSSSSTTANDRSPSVAANFKQAPPFLWSIDAPRAALFGLQAFVGYLLMLAVMSYSAWFFIAIIIGLMSGELLFGRWSTHAGAGDGLHY</sequence>
<dbReference type="GO" id="GO:0005886">
    <property type="term" value="C:plasma membrane"/>
    <property type="evidence" value="ECO:0007669"/>
    <property type="project" value="TreeGrafter"/>
</dbReference>
<keyword evidence="3 5" id="KW-1133">Transmembrane helix</keyword>
<keyword evidence="5" id="KW-0406">Ion transport</keyword>
<keyword evidence="5" id="KW-0813">Transport</keyword>
<keyword evidence="4 5" id="KW-0472">Membrane</keyword>
<dbReference type="InParanoid" id="A0A1Y2FYH0"/>
<accession>A0A1Y2FYH0</accession>
<keyword evidence="7" id="KW-1185">Reference proteome</keyword>
<dbReference type="PANTHER" id="PTHR12483:SF27">
    <property type="entry name" value="COPPER TRANSPORT PROTEIN CTR1"/>
    <property type="match status" value="1"/>
</dbReference>
<dbReference type="STRING" id="106004.A0A1Y2FYH0"/>
<name>A0A1Y2FYH0_9BASI</name>
<dbReference type="GO" id="GO:0005375">
    <property type="term" value="F:copper ion transmembrane transporter activity"/>
    <property type="evidence" value="ECO:0007669"/>
    <property type="project" value="UniProtKB-UniRule"/>
</dbReference>
<protein>
    <recommendedName>
        <fullName evidence="5">Copper transport protein</fullName>
    </recommendedName>
</protein>
<dbReference type="OrthoDB" id="73901at2759"/>
<evidence type="ECO:0000313" key="6">
    <source>
        <dbReference type="EMBL" id="ORY89090.1"/>
    </source>
</evidence>
<comment type="subcellular location">
    <subcellularLocation>
        <location evidence="1 5">Membrane</location>
        <topology evidence="1 5">Multi-pass membrane protein</topology>
    </subcellularLocation>
</comment>
<feature type="transmembrane region" description="Helical" evidence="5">
    <location>
        <begin position="147"/>
        <end position="172"/>
    </location>
</feature>
<proteinExistence type="inferred from homology"/>
<gene>
    <name evidence="6" type="ORF">BCR35DRAFT_288401</name>
</gene>
<dbReference type="InterPro" id="IPR007274">
    <property type="entry name" value="Cop_transporter"/>
</dbReference>
<comment type="caution">
    <text evidence="6">The sequence shown here is derived from an EMBL/GenBank/DDBJ whole genome shotgun (WGS) entry which is preliminary data.</text>
</comment>
<organism evidence="6 7">
    <name type="scientific">Leucosporidium creatinivorum</name>
    <dbReference type="NCBI Taxonomy" id="106004"/>
    <lineage>
        <taxon>Eukaryota</taxon>
        <taxon>Fungi</taxon>
        <taxon>Dikarya</taxon>
        <taxon>Basidiomycota</taxon>
        <taxon>Pucciniomycotina</taxon>
        <taxon>Microbotryomycetes</taxon>
        <taxon>Leucosporidiales</taxon>
        <taxon>Leucosporidium</taxon>
    </lineage>
</organism>
<dbReference type="Pfam" id="PF04145">
    <property type="entry name" value="Ctr"/>
    <property type="match status" value="1"/>
</dbReference>
<comment type="similarity">
    <text evidence="5">Belongs to the copper transporter (Ctr) (TC 1.A.56) family. SLC31A subfamily.</text>
</comment>
<evidence type="ECO:0000256" key="2">
    <source>
        <dbReference type="ARBA" id="ARBA00022692"/>
    </source>
</evidence>
<reference evidence="6 7" key="1">
    <citation type="submission" date="2016-07" db="EMBL/GenBank/DDBJ databases">
        <title>Pervasive Adenine N6-methylation of Active Genes in Fungi.</title>
        <authorList>
            <consortium name="DOE Joint Genome Institute"/>
            <person name="Mondo S.J."/>
            <person name="Dannebaum R.O."/>
            <person name="Kuo R.C."/>
            <person name="Labutti K."/>
            <person name="Haridas S."/>
            <person name="Kuo A."/>
            <person name="Salamov A."/>
            <person name="Ahrendt S.R."/>
            <person name="Lipzen A."/>
            <person name="Sullivan W."/>
            <person name="Andreopoulos W.B."/>
            <person name="Clum A."/>
            <person name="Lindquist E."/>
            <person name="Daum C."/>
            <person name="Ramamoorthy G.K."/>
            <person name="Gryganskyi A."/>
            <person name="Culley D."/>
            <person name="Magnuson J.K."/>
            <person name="James T.Y."/>
            <person name="O'Malley M.A."/>
            <person name="Stajich J.E."/>
            <person name="Spatafora J.W."/>
            <person name="Visel A."/>
            <person name="Grigoriev I.V."/>
        </authorList>
    </citation>
    <scope>NUCLEOTIDE SEQUENCE [LARGE SCALE GENOMIC DNA]</scope>
    <source>
        <strain evidence="6 7">62-1032</strain>
    </source>
</reference>
<dbReference type="PANTHER" id="PTHR12483">
    <property type="entry name" value="SOLUTE CARRIER FAMILY 31 COPPER TRANSPORTERS"/>
    <property type="match status" value="1"/>
</dbReference>